<evidence type="ECO:0000256" key="2">
    <source>
        <dbReference type="ARBA" id="ARBA00022801"/>
    </source>
</evidence>
<evidence type="ECO:0000256" key="9">
    <source>
        <dbReference type="RuleBase" id="RU003684"/>
    </source>
</evidence>
<evidence type="ECO:0000313" key="10">
    <source>
        <dbReference type="EMBL" id="EYU15871.1"/>
    </source>
</evidence>
<accession>A0A022PJN7</accession>
<dbReference type="InterPro" id="IPR020855">
    <property type="entry name" value="Ureohydrolase_Mn_BS"/>
</dbReference>
<feature type="binding site" evidence="7">
    <location>
        <position position="157"/>
    </location>
    <ligand>
        <name>Mn(2+)</name>
        <dbReference type="ChEBI" id="CHEBI:29035"/>
        <label>1</label>
    </ligand>
</feature>
<sequence length="318" mass="35625">MNLWHATSPTIWQGRNDLAEADNALRLFQTIKLSPYFTPEEFSHYIALLGFECDEGVKRNQGRPGANQGPDYLRQSLANMASHKGHDRLVDLGSIRANPNQLCEAQQALSDAVTQCQRQNVRTLVLGGGHETAFAHGVGIYDAFPHQRVGIINFDAHLDLRRSPQPTSGTPFRQLAEYCQQHQRQFHYTCIGASLASNTQALVDEANRLNATIIWDEQCRETMLDKVRQQIQDILQQVDLIYMTIDLDVLPAYQMPAVSAPAALGMPLERLLQLVQPICQSGKLQAADLVELNPIFDMQGIGGKAAARIAWQLAHWWY</sequence>
<dbReference type="Proteomes" id="UP000023464">
    <property type="component" value="Unassembled WGS sequence"/>
</dbReference>
<feature type="binding site" evidence="5">
    <location>
        <position position="157"/>
    </location>
    <ligand>
        <name>Mn(2+)</name>
        <dbReference type="ChEBI" id="CHEBI:29035"/>
        <label>2</label>
    </ligand>
</feature>
<proteinExistence type="inferred from homology"/>
<dbReference type="HAMAP" id="MF_00737">
    <property type="entry name" value="Formimidoylglutam"/>
    <property type="match status" value="1"/>
</dbReference>
<feature type="binding site" evidence="5 7">
    <location>
        <position position="159"/>
    </location>
    <ligand>
        <name>Mn(2+)</name>
        <dbReference type="ChEBI" id="CHEBI:29035"/>
        <label>1</label>
    </ligand>
</feature>
<dbReference type="CDD" id="cd09988">
    <property type="entry name" value="Formimidoylglutamase"/>
    <property type="match status" value="1"/>
</dbReference>
<feature type="binding site" evidence="5">
    <location>
        <position position="248"/>
    </location>
    <ligand>
        <name>Mn(2+)</name>
        <dbReference type="ChEBI" id="CHEBI:29035"/>
        <label>2</label>
    </ligand>
</feature>
<dbReference type="PROSITE" id="PS01053">
    <property type="entry name" value="ARGINASE_1"/>
    <property type="match status" value="1"/>
</dbReference>
<dbReference type="Pfam" id="PF00491">
    <property type="entry name" value="Arginase"/>
    <property type="match status" value="1"/>
</dbReference>
<comment type="cofactor">
    <cofactor evidence="5 7">
        <name>Mn(2+)</name>
        <dbReference type="ChEBI" id="CHEBI:29035"/>
    </cofactor>
    <text evidence="5 7">Binds 2 manganese ions per subunit.</text>
</comment>
<reference evidence="10 11" key="1">
    <citation type="submission" date="2014-03" db="EMBL/GenBank/DDBJ databases">
        <title>Draft Genome of Photorhabdus luminescens BA1, an Egyptian Isolate.</title>
        <authorList>
            <person name="Ghazal S."/>
            <person name="Hurst S.G.IV."/>
            <person name="Morris K."/>
            <person name="Thomas K."/>
            <person name="Tisa L.S."/>
        </authorList>
    </citation>
    <scope>NUCLEOTIDE SEQUENCE [LARGE SCALE GENOMIC DNA]</scope>
    <source>
        <strain evidence="10 11">BA1</strain>
    </source>
</reference>
<gene>
    <name evidence="5" type="primary">hutG</name>
    <name evidence="10" type="ORF">BA1DRAFT_01609</name>
</gene>
<comment type="caution">
    <text evidence="10">The sequence shown here is derived from an EMBL/GenBank/DDBJ whole genome shotgun (WGS) entry which is preliminary data.</text>
</comment>
<keyword evidence="1 5" id="KW-0479">Metal-binding</keyword>
<dbReference type="InterPro" id="IPR006035">
    <property type="entry name" value="Ureohydrolase"/>
</dbReference>
<dbReference type="EC" id="3.5.3.8" evidence="5 6"/>
<evidence type="ECO:0000256" key="7">
    <source>
        <dbReference type="PIRSR" id="PIRSR036979-1"/>
    </source>
</evidence>
<dbReference type="GO" id="GO:0030145">
    <property type="term" value="F:manganese ion binding"/>
    <property type="evidence" value="ECO:0007669"/>
    <property type="project" value="UniProtKB-UniRule"/>
</dbReference>
<keyword evidence="3 5" id="KW-0369">Histidine metabolism</keyword>
<dbReference type="GO" id="GO:0019557">
    <property type="term" value="P:L-histidine catabolic process to glutamate and formate"/>
    <property type="evidence" value="ECO:0007669"/>
    <property type="project" value="UniProtKB-UniPathway"/>
</dbReference>
<organism evidence="10 11">
    <name type="scientific">Photorhabdus aegyptia</name>
    <dbReference type="NCBI Taxonomy" id="2805098"/>
    <lineage>
        <taxon>Bacteria</taxon>
        <taxon>Pseudomonadati</taxon>
        <taxon>Pseudomonadota</taxon>
        <taxon>Gammaproteobacteria</taxon>
        <taxon>Enterobacterales</taxon>
        <taxon>Morganellaceae</taxon>
        <taxon>Photorhabdus</taxon>
    </lineage>
</organism>
<dbReference type="UniPathway" id="UPA00379">
    <property type="reaction ID" value="UER00552"/>
</dbReference>
<dbReference type="PIRSF" id="PIRSF036979">
    <property type="entry name" value="Arginase"/>
    <property type="match status" value="1"/>
</dbReference>
<dbReference type="PROSITE" id="PS51409">
    <property type="entry name" value="ARGINASE_2"/>
    <property type="match status" value="1"/>
</dbReference>
<dbReference type="PRINTS" id="PR00116">
    <property type="entry name" value="ARGINASE"/>
</dbReference>
<dbReference type="GO" id="GO:0050415">
    <property type="term" value="F:formimidoylglutamase activity"/>
    <property type="evidence" value="ECO:0007669"/>
    <property type="project" value="UniProtKB-UniRule"/>
</dbReference>
<feature type="binding site" evidence="5 7">
    <location>
        <position position="155"/>
    </location>
    <ligand>
        <name>Mn(2+)</name>
        <dbReference type="ChEBI" id="CHEBI:29035"/>
        <label>1</label>
    </ligand>
</feature>
<feature type="binding site" evidence="5 7">
    <location>
        <position position="130"/>
    </location>
    <ligand>
        <name>Mn(2+)</name>
        <dbReference type="ChEBI" id="CHEBI:29035"/>
        <label>1</label>
    </ligand>
</feature>
<evidence type="ECO:0000256" key="1">
    <source>
        <dbReference type="ARBA" id="ARBA00022723"/>
    </source>
</evidence>
<evidence type="ECO:0000256" key="6">
    <source>
        <dbReference type="NCBIfam" id="TIGR01227"/>
    </source>
</evidence>
<protein>
    <recommendedName>
        <fullName evidence="5 6">Formimidoylglutamase</fullName>
        <ecNumber evidence="5 6">3.5.3.8</ecNumber>
    </recommendedName>
    <alternativeName>
        <fullName evidence="5">Formiminoglutamase</fullName>
    </alternativeName>
    <alternativeName>
        <fullName evidence="5">Formiminoglutamate hydrolase</fullName>
    </alternativeName>
</protein>
<feature type="binding site" evidence="5 7">
    <location>
        <position position="246"/>
    </location>
    <ligand>
        <name>Mn(2+)</name>
        <dbReference type="ChEBI" id="CHEBI:29035"/>
        <label>1</label>
    </ligand>
</feature>
<dbReference type="PATRIC" id="fig|1393736.3.peg.1624"/>
<dbReference type="AlphaFoldDB" id="A0A022PJN7"/>
<evidence type="ECO:0000256" key="8">
    <source>
        <dbReference type="PROSITE-ProRule" id="PRU00742"/>
    </source>
</evidence>
<comment type="pathway">
    <text evidence="5">Amino-acid degradation; L-histidine degradation into L-glutamate; L-glutamate from N-formimidoyl-L-glutamate (hydrolase route): step 1/1.</text>
</comment>
<name>A0A022PJN7_9GAMM</name>
<comment type="catalytic activity">
    <reaction evidence="5">
        <text>N-formimidoyl-L-glutamate + H2O = formamide + L-glutamate</text>
        <dbReference type="Rhea" id="RHEA:22492"/>
        <dbReference type="ChEBI" id="CHEBI:15377"/>
        <dbReference type="ChEBI" id="CHEBI:16397"/>
        <dbReference type="ChEBI" id="CHEBI:29985"/>
        <dbReference type="ChEBI" id="CHEBI:58928"/>
        <dbReference type="EC" id="3.5.3.8"/>
    </reaction>
</comment>
<keyword evidence="2 5" id="KW-0378">Hydrolase</keyword>
<keyword evidence="11" id="KW-1185">Reference proteome</keyword>
<comment type="function">
    <text evidence="5">Catalyzes the conversion of N-formimidoyl-L-glutamate to L-glutamate and formamide.</text>
</comment>
<evidence type="ECO:0000256" key="4">
    <source>
        <dbReference type="ARBA" id="ARBA00023211"/>
    </source>
</evidence>
<dbReference type="PANTHER" id="PTHR11358">
    <property type="entry name" value="ARGINASE/AGMATINASE"/>
    <property type="match status" value="1"/>
</dbReference>
<dbReference type="GO" id="GO:0033389">
    <property type="term" value="P:putrescine biosynthetic process from arginine, via agmatine"/>
    <property type="evidence" value="ECO:0007669"/>
    <property type="project" value="TreeGrafter"/>
</dbReference>
<dbReference type="GO" id="GO:0019556">
    <property type="term" value="P:L-histidine catabolic process to glutamate and formamide"/>
    <property type="evidence" value="ECO:0007669"/>
    <property type="project" value="UniProtKB-UniRule"/>
</dbReference>
<dbReference type="InterPro" id="IPR005923">
    <property type="entry name" value="HutG"/>
</dbReference>
<feature type="binding site" evidence="5">
    <location>
        <position position="246"/>
    </location>
    <ligand>
        <name>Mn(2+)</name>
        <dbReference type="ChEBI" id="CHEBI:29035"/>
        <label>2</label>
    </ligand>
</feature>
<dbReference type="PANTHER" id="PTHR11358:SF35">
    <property type="entry name" value="FORMIMIDOYLGLUTAMASE"/>
    <property type="match status" value="1"/>
</dbReference>
<evidence type="ECO:0000256" key="3">
    <source>
        <dbReference type="ARBA" id="ARBA00022808"/>
    </source>
</evidence>
<feature type="binding site" evidence="5">
    <location>
        <position position="155"/>
    </location>
    <ligand>
        <name>Mn(2+)</name>
        <dbReference type="ChEBI" id="CHEBI:29035"/>
        <label>2</label>
    </ligand>
</feature>
<keyword evidence="4 5" id="KW-0464">Manganese</keyword>
<dbReference type="Gene3D" id="3.40.800.10">
    <property type="entry name" value="Ureohydrolase domain"/>
    <property type="match status" value="1"/>
</dbReference>
<feature type="binding site" evidence="7">
    <location>
        <position position="248"/>
    </location>
    <ligand>
        <name>Mn(2+)</name>
        <dbReference type="ChEBI" id="CHEBI:29035"/>
        <label>1</label>
    </ligand>
</feature>
<comment type="similarity">
    <text evidence="5 8 9">Belongs to the arginase family.</text>
</comment>
<dbReference type="GO" id="GO:0008783">
    <property type="term" value="F:agmatinase activity"/>
    <property type="evidence" value="ECO:0007669"/>
    <property type="project" value="TreeGrafter"/>
</dbReference>
<evidence type="ECO:0000313" key="11">
    <source>
        <dbReference type="Proteomes" id="UP000023464"/>
    </source>
</evidence>
<dbReference type="RefSeq" id="WP_036777706.1">
    <property type="nucleotide sequence ID" value="NZ_CAWLTM010000097.1"/>
</dbReference>
<dbReference type="EMBL" id="JFGV01000018">
    <property type="protein sequence ID" value="EYU15871.1"/>
    <property type="molecule type" value="Genomic_DNA"/>
</dbReference>
<evidence type="ECO:0000256" key="5">
    <source>
        <dbReference type="HAMAP-Rule" id="MF_00737"/>
    </source>
</evidence>
<dbReference type="NCBIfam" id="TIGR01227">
    <property type="entry name" value="hutG"/>
    <property type="match status" value="1"/>
</dbReference>
<dbReference type="SUPFAM" id="SSF52768">
    <property type="entry name" value="Arginase/deacetylase"/>
    <property type="match status" value="1"/>
</dbReference>
<dbReference type="InterPro" id="IPR023696">
    <property type="entry name" value="Ureohydrolase_dom_sf"/>
</dbReference>